<organism evidence="1 2">
    <name type="scientific">Phytophthora citrophthora</name>
    <dbReference type="NCBI Taxonomy" id="4793"/>
    <lineage>
        <taxon>Eukaryota</taxon>
        <taxon>Sar</taxon>
        <taxon>Stramenopiles</taxon>
        <taxon>Oomycota</taxon>
        <taxon>Peronosporomycetes</taxon>
        <taxon>Peronosporales</taxon>
        <taxon>Peronosporaceae</taxon>
        <taxon>Phytophthora</taxon>
    </lineage>
</organism>
<evidence type="ECO:0000313" key="2">
    <source>
        <dbReference type="Proteomes" id="UP001259832"/>
    </source>
</evidence>
<keyword evidence="2" id="KW-1185">Reference proteome</keyword>
<dbReference type="EMBL" id="JASMQC010000015">
    <property type="protein sequence ID" value="KAK1940133.1"/>
    <property type="molecule type" value="Genomic_DNA"/>
</dbReference>
<dbReference type="Proteomes" id="UP001259832">
    <property type="component" value="Unassembled WGS sequence"/>
</dbReference>
<sequence>MRYDITALFPITLKDVEPSKLQLFLAEKDGKWLQSCSEDMKKLRRGEKTATIEDLTLEDKELDPSERLVGLFEHAPANGMLHALVVVPYAAKRQRLEEKTSMAQLWNLSKIQLQTLPPVKNIKTILERPLPFRLTLRDSKEAKDIFDPNAPLLSCPDLETAMDYFLDQCQRKFHPESKAPEGSWRKYYDILLSVTTNLYLDKGYAVLTRRNAADTAETILPSRDCVVLLRSEEQSSVVSMAASVGNLLQKMRGWSILLYANLPYVLGYATSGSDIQFLAIEKIDGCGNPTPILKCDIFSEKGLALKVYYNLAFLLDQMRNLAHQTASFGVIPFYPNNNGKRKIEMLYNTVERTITRNHHISTDDLDRLAKIYKTLETLSEDKGSSETHLQTVENLSLAVRLSPLGDMRKPSEDEACACYWHSTRYCHGDVRWRNITLVPPSYRRSSYWMLLDMDESWPSGKHTIDWNHPCDGQLLRFQHDLYELGDLLKEMHDLPAHMEEMRAYLLSVLDGGYSAEDALARLEELCANAEPATCSKNQWTENILCGVLQPK</sequence>
<evidence type="ECO:0000313" key="1">
    <source>
        <dbReference type="EMBL" id="KAK1940133.1"/>
    </source>
</evidence>
<dbReference type="AlphaFoldDB" id="A0AAD9LKK1"/>
<gene>
    <name evidence="1" type="ORF">P3T76_008456</name>
</gene>
<comment type="caution">
    <text evidence="1">The sequence shown here is derived from an EMBL/GenBank/DDBJ whole genome shotgun (WGS) entry which is preliminary data.</text>
</comment>
<name>A0AAD9LKK1_9STRA</name>
<reference evidence="1" key="1">
    <citation type="submission" date="2023-08" db="EMBL/GenBank/DDBJ databases">
        <title>Reference Genome Resource for the Citrus Pathogen Phytophthora citrophthora.</title>
        <authorList>
            <person name="Moller H."/>
            <person name="Coetzee B."/>
            <person name="Rose L.J."/>
            <person name="Van Niekerk J.M."/>
        </authorList>
    </citation>
    <scope>NUCLEOTIDE SEQUENCE</scope>
    <source>
        <strain evidence="1">STE-U-9442</strain>
    </source>
</reference>
<proteinExistence type="predicted"/>
<protein>
    <submittedName>
        <fullName evidence="1">Uncharacterized protein</fullName>
    </submittedName>
</protein>
<accession>A0AAD9LKK1</accession>